<keyword evidence="2" id="KW-0472">Membrane</keyword>
<feature type="transmembrane region" description="Helical" evidence="2">
    <location>
        <begin position="216"/>
        <end position="234"/>
    </location>
</feature>
<feature type="transmembrane region" description="Helical" evidence="2">
    <location>
        <begin position="303"/>
        <end position="323"/>
    </location>
</feature>
<feature type="transmembrane region" description="Helical" evidence="2">
    <location>
        <begin position="161"/>
        <end position="182"/>
    </location>
</feature>
<evidence type="ECO:0000313" key="3">
    <source>
        <dbReference type="EMBL" id="QKZ23937.1"/>
    </source>
</evidence>
<accession>A0A7H8TL13</accession>
<feature type="transmembrane region" description="Helical" evidence="2">
    <location>
        <begin position="375"/>
        <end position="393"/>
    </location>
</feature>
<dbReference type="Proteomes" id="UP000509418">
    <property type="component" value="Chromosome"/>
</dbReference>
<gene>
    <name evidence="3" type="ORF">HUT05_45250</name>
</gene>
<dbReference type="InterPro" id="IPR045691">
    <property type="entry name" value="DUF6056"/>
</dbReference>
<name>A0A7H8TL13_STRCX</name>
<dbReference type="Pfam" id="PF19528">
    <property type="entry name" value="DUF6056"/>
    <property type="match status" value="1"/>
</dbReference>
<sequence>MTIEATSAPRTEPSIDPGGPRRTPTTRWRTLRLPALSLPPLALLAVASWLGRYVRPSADEWCFIPNVRDHGITGLIGTFYFTDNGRLGNGLLVGLYAQFPVAGHQWFATVSGVIMLVLLWTVTAQLLRVAAVEAPRGTALLAASTMSAVFLFATPNTYKTFYWPAASVSHTVAPVLACAAVIPLLRARSSRGRYRALATALAAGVFMGTLSEEASVVALVTLSVLVLSAHHIVVPRLRRFVRAWSLTAMAGIGIGTLLLVTSPGFRTRRTRYDADRTSMLAPDSLMNSLRGYVRILETVLTTWHYLGAIAVGVLIGLLVRGRTDRHGVFLPYRPLLLTALGALTVLVSGYLCTVITYPVFGARVVTTERTWNDYLLPYILVLTAAGAFAGRAVRRRGRRTGVTVSATAAAALCTAAVLALFVPLHGLGEDMQVRAANWDQQDRYLREQTEHGATVAPYKPLPVSKMLEPFSNGGRKVWPAQCVADYYHLEKVTHAVELPGRGAAPAGRGTR</sequence>
<feature type="transmembrane region" description="Helical" evidence="2">
    <location>
        <begin position="246"/>
        <end position="265"/>
    </location>
</feature>
<dbReference type="EMBL" id="CP056041">
    <property type="protein sequence ID" value="QKZ23937.1"/>
    <property type="molecule type" value="Genomic_DNA"/>
</dbReference>
<dbReference type="RefSeq" id="WP_176578537.1">
    <property type="nucleotide sequence ID" value="NZ_CBDRGH010000013.1"/>
</dbReference>
<protein>
    <submittedName>
        <fullName evidence="3">Uncharacterized protein</fullName>
    </submittedName>
</protein>
<evidence type="ECO:0000256" key="1">
    <source>
        <dbReference type="SAM" id="MobiDB-lite"/>
    </source>
</evidence>
<keyword evidence="4" id="KW-1185">Reference proteome</keyword>
<evidence type="ECO:0000256" key="2">
    <source>
        <dbReference type="SAM" id="Phobius"/>
    </source>
</evidence>
<feature type="transmembrane region" description="Helical" evidence="2">
    <location>
        <begin position="31"/>
        <end position="51"/>
    </location>
</feature>
<reference evidence="3 4" key="1">
    <citation type="submission" date="2020-06" db="EMBL/GenBank/DDBJ databases">
        <title>Genome mining for natural products.</title>
        <authorList>
            <person name="Zhang B."/>
            <person name="Shi J."/>
            <person name="Ge H."/>
        </authorList>
    </citation>
    <scope>NUCLEOTIDE SEQUENCE [LARGE SCALE GENOMIC DNA]</scope>
    <source>
        <strain evidence="3 4">NA02069</strain>
    </source>
</reference>
<feature type="transmembrane region" description="Helical" evidence="2">
    <location>
        <begin position="194"/>
        <end position="210"/>
    </location>
</feature>
<organism evidence="3 4">
    <name type="scientific">Streptomyces chartreusis</name>
    <dbReference type="NCBI Taxonomy" id="1969"/>
    <lineage>
        <taxon>Bacteria</taxon>
        <taxon>Bacillati</taxon>
        <taxon>Actinomycetota</taxon>
        <taxon>Actinomycetes</taxon>
        <taxon>Kitasatosporales</taxon>
        <taxon>Streptomycetaceae</taxon>
        <taxon>Streptomyces</taxon>
    </lineage>
</organism>
<feature type="transmembrane region" description="Helical" evidence="2">
    <location>
        <begin position="139"/>
        <end position="155"/>
    </location>
</feature>
<keyword evidence="2" id="KW-0812">Transmembrane</keyword>
<keyword evidence="2" id="KW-1133">Transmembrane helix</keyword>
<feature type="region of interest" description="Disordered" evidence="1">
    <location>
        <begin position="1"/>
        <end position="25"/>
    </location>
</feature>
<dbReference type="AlphaFoldDB" id="A0A7H8TL13"/>
<evidence type="ECO:0000313" key="4">
    <source>
        <dbReference type="Proteomes" id="UP000509418"/>
    </source>
</evidence>
<proteinExistence type="predicted"/>
<feature type="transmembrane region" description="Helical" evidence="2">
    <location>
        <begin position="106"/>
        <end position="127"/>
    </location>
</feature>
<feature type="transmembrane region" description="Helical" evidence="2">
    <location>
        <begin position="400"/>
        <end position="424"/>
    </location>
</feature>
<feature type="transmembrane region" description="Helical" evidence="2">
    <location>
        <begin position="335"/>
        <end position="360"/>
    </location>
</feature>